<gene>
    <name evidence="3" type="ORF">ABV298_03115</name>
</gene>
<feature type="signal peptide" evidence="1">
    <location>
        <begin position="1"/>
        <end position="20"/>
    </location>
</feature>
<proteinExistence type="predicted"/>
<dbReference type="PANTHER" id="PTHR36507">
    <property type="entry name" value="BLL1555 PROTEIN"/>
    <property type="match status" value="1"/>
</dbReference>
<evidence type="ECO:0000313" key="3">
    <source>
        <dbReference type="EMBL" id="XCH25437.1"/>
    </source>
</evidence>
<dbReference type="EMBL" id="CP159289">
    <property type="protein sequence ID" value="XCH25437.1"/>
    <property type="molecule type" value="Genomic_DNA"/>
</dbReference>
<evidence type="ECO:0000256" key="1">
    <source>
        <dbReference type="SAM" id="SignalP"/>
    </source>
</evidence>
<organism evidence="3">
    <name type="scientific">Dyadobacter sp. 676</name>
    <dbReference type="NCBI Taxonomy" id="3088362"/>
    <lineage>
        <taxon>Bacteria</taxon>
        <taxon>Pseudomonadati</taxon>
        <taxon>Bacteroidota</taxon>
        <taxon>Cytophagia</taxon>
        <taxon>Cytophagales</taxon>
        <taxon>Spirosomataceae</taxon>
        <taxon>Dyadobacter</taxon>
    </lineage>
</organism>
<dbReference type="Pfam" id="PF13473">
    <property type="entry name" value="Cupredoxin_1"/>
    <property type="match status" value="1"/>
</dbReference>
<sequence>MTRSQVAGLAILLLATGPIAAGRMDIAPAESTSPVARNHVVEIKQMAFSPAHISVQKGDRITFVNHDIVVHDITEANKAWRSSPLPVGKSWSLTVRQNADYYCSIHPVMKGKITVK</sequence>
<dbReference type="InterPro" id="IPR052721">
    <property type="entry name" value="ET_Amicyanin"/>
</dbReference>
<dbReference type="InterPro" id="IPR008972">
    <property type="entry name" value="Cupredoxin"/>
</dbReference>
<evidence type="ECO:0000259" key="2">
    <source>
        <dbReference type="Pfam" id="PF13473"/>
    </source>
</evidence>
<feature type="domain" description="EfeO-type cupredoxin-like" evidence="2">
    <location>
        <begin position="36"/>
        <end position="115"/>
    </location>
</feature>
<dbReference type="SUPFAM" id="SSF49503">
    <property type="entry name" value="Cupredoxins"/>
    <property type="match status" value="1"/>
</dbReference>
<dbReference type="PANTHER" id="PTHR36507:SF1">
    <property type="entry name" value="BLL1555 PROTEIN"/>
    <property type="match status" value="1"/>
</dbReference>
<name>A0AAU8FNR2_9BACT</name>
<accession>A0AAU8FNR2</accession>
<dbReference type="Gene3D" id="2.60.40.420">
    <property type="entry name" value="Cupredoxins - blue copper proteins"/>
    <property type="match status" value="1"/>
</dbReference>
<dbReference type="RefSeq" id="WP_353720738.1">
    <property type="nucleotide sequence ID" value="NZ_CP159289.1"/>
</dbReference>
<keyword evidence="1" id="KW-0732">Signal</keyword>
<dbReference type="InterPro" id="IPR028096">
    <property type="entry name" value="EfeO_Cupredoxin"/>
</dbReference>
<dbReference type="AlphaFoldDB" id="A0AAU8FNR2"/>
<feature type="chain" id="PRO_5043336191" evidence="1">
    <location>
        <begin position="21"/>
        <end position="116"/>
    </location>
</feature>
<reference evidence="3" key="1">
    <citation type="submission" date="2024-06" db="EMBL/GenBank/DDBJ databases">
        <title>Sequencing and assembly of the genome of Dyadobacter sp. strain 676, a symbiont of Cyamopsis tetragonoloba.</title>
        <authorList>
            <person name="Guro P."/>
            <person name="Sazanova A."/>
            <person name="Kuznetsova I."/>
            <person name="Belimov A."/>
            <person name="Safronova V."/>
        </authorList>
    </citation>
    <scope>NUCLEOTIDE SEQUENCE</scope>
    <source>
        <strain evidence="3">676</strain>
    </source>
</reference>
<protein>
    <submittedName>
        <fullName evidence="3">Plastocyanin/azurin family copper-binding protein</fullName>
    </submittedName>
</protein>